<reference evidence="5 6" key="1">
    <citation type="submission" date="2018-03" db="EMBL/GenBank/DDBJ databases">
        <title>Draft genome sequence of the first documented clinical Siccibacter turicensis isolate in Austria.</title>
        <authorList>
            <person name="Lepuschitz S."/>
            <person name="Pekard-Amenitsch S."/>
            <person name="Haunold R."/>
            <person name="Schill S."/>
            <person name="Mach R."/>
            <person name="Allerberger F."/>
            <person name="Ruppitsch W."/>
            <person name="Forsythe S.J."/>
        </authorList>
    </citation>
    <scope>NUCLEOTIDE SEQUENCE [LARGE SCALE GENOMIC DNA]</scope>
    <source>
        <strain evidence="5 6">6100069499-17</strain>
    </source>
</reference>
<evidence type="ECO:0000256" key="4">
    <source>
        <dbReference type="HAMAP-Rule" id="MF_01609"/>
    </source>
</evidence>
<name>A0A2P8VPA3_9ENTR</name>
<evidence type="ECO:0000313" key="6">
    <source>
        <dbReference type="Proteomes" id="UP000240212"/>
    </source>
</evidence>
<dbReference type="Pfam" id="PF04107">
    <property type="entry name" value="GCS2"/>
    <property type="match status" value="1"/>
</dbReference>
<dbReference type="STRING" id="1388748.GCA_000463155_01689"/>
<evidence type="ECO:0000313" key="5">
    <source>
        <dbReference type="EMBL" id="PSN09399.1"/>
    </source>
</evidence>
<keyword evidence="2 4" id="KW-0547">Nucleotide-binding</keyword>
<proteinExistence type="inferred from homology"/>
<sequence>MSLTPFHLSDPFTLGVELELQVVNPPGYDLSQDSSTLIDEARHQVTAGEVKHDITESMLEMATGVCHDIAQVEQQFAGLQQAILQAADKHHLQICGGGTHPFQTWQRQEVCSNERYNHTLELYGYLVKQATVFGQHVHVGCSNGDDAIYLLHGLSRYVPHLIALSASSPYMQGSDTSFASSRLNIFSAFPDNGHAPWTANWQEFEGLYRRLASTGMITSIKDLHWDVRPSPGFGTVEVRVMDTPLTLAHAVNIAGFIQAMAHWLLAERPFQHQERDYLLYKFNRFQACRFGLEGVLTDVHSGKQTPIKADLEKLLDRIQPYADKLHAGSALEEIHRWLARGENEAQRMRHFIADGGSLTELVRRQCEAWASPL</sequence>
<evidence type="ECO:0000256" key="2">
    <source>
        <dbReference type="ARBA" id="ARBA00022741"/>
    </source>
</evidence>
<dbReference type="EMBL" id="PYEP01000001">
    <property type="protein sequence ID" value="PSN09399.1"/>
    <property type="molecule type" value="Genomic_DNA"/>
</dbReference>
<dbReference type="AlphaFoldDB" id="A0A2P8VPA3"/>
<keyword evidence="1 4" id="KW-0436">Ligase</keyword>
<comment type="catalytic activity">
    <reaction evidence="4">
        <text>L-cysteine + L-glutamate + ATP = gamma-L-glutamyl-L-cysteine + ADP + phosphate + H(+)</text>
        <dbReference type="Rhea" id="RHEA:13285"/>
        <dbReference type="ChEBI" id="CHEBI:15378"/>
        <dbReference type="ChEBI" id="CHEBI:29985"/>
        <dbReference type="ChEBI" id="CHEBI:30616"/>
        <dbReference type="ChEBI" id="CHEBI:35235"/>
        <dbReference type="ChEBI" id="CHEBI:43474"/>
        <dbReference type="ChEBI" id="CHEBI:58173"/>
        <dbReference type="ChEBI" id="CHEBI:456216"/>
        <dbReference type="EC" id="6.3.2.2"/>
    </reaction>
</comment>
<dbReference type="GO" id="GO:0005524">
    <property type="term" value="F:ATP binding"/>
    <property type="evidence" value="ECO:0007669"/>
    <property type="project" value="UniProtKB-KW"/>
</dbReference>
<organism evidence="5 6">
    <name type="scientific">Siccibacter turicensis</name>
    <dbReference type="NCBI Taxonomy" id="357233"/>
    <lineage>
        <taxon>Bacteria</taxon>
        <taxon>Pseudomonadati</taxon>
        <taxon>Pseudomonadota</taxon>
        <taxon>Gammaproteobacteria</taxon>
        <taxon>Enterobacterales</taxon>
        <taxon>Enterobacteriaceae</taxon>
        <taxon>Siccibacter</taxon>
    </lineage>
</organism>
<dbReference type="SUPFAM" id="SSF55931">
    <property type="entry name" value="Glutamine synthetase/guanido kinase"/>
    <property type="match status" value="1"/>
</dbReference>
<dbReference type="OrthoDB" id="9769628at2"/>
<evidence type="ECO:0000256" key="1">
    <source>
        <dbReference type="ARBA" id="ARBA00022598"/>
    </source>
</evidence>
<comment type="caution">
    <text evidence="5">The sequence shown here is derived from an EMBL/GenBank/DDBJ whole genome shotgun (WGS) entry which is preliminary data.</text>
</comment>
<dbReference type="HAMAP" id="MF_01609">
    <property type="entry name" value="Glu_cys_ligase_2"/>
    <property type="match status" value="1"/>
</dbReference>
<dbReference type="PANTHER" id="PTHR36510">
    <property type="entry name" value="GLUTAMATE--CYSTEINE LIGASE 2-RELATED"/>
    <property type="match status" value="1"/>
</dbReference>
<dbReference type="NCBIfam" id="NF010040">
    <property type="entry name" value="PRK13516.1"/>
    <property type="match status" value="1"/>
</dbReference>
<comment type="function">
    <text evidence="4">ATP-dependent carboxylate-amine ligase which exhibits weak glutamate--cysteine ligase activity.</text>
</comment>
<accession>A0A2P8VPA3</accession>
<dbReference type="EC" id="6.3.2.2" evidence="4"/>
<dbReference type="GO" id="GO:0004357">
    <property type="term" value="F:glutamate-cysteine ligase activity"/>
    <property type="evidence" value="ECO:0007669"/>
    <property type="project" value="UniProtKB-EC"/>
</dbReference>
<dbReference type="NCBIfam" id="TIGR02050">
    <property type="entry name" value="gshA_cyan_rel"/>
    <property type="match status" value="1"/>
</dbReference>
<dbReference type="PANTHER" id="PTHR36510:SF1">
    <property type="entry name" value="GLUTAMATE--CYSTEINE LIGASE 2-RELATED"/>
    <property type="match status" value="1"/>
</dbReference>
<dbReference type="InterPro" id="IPR011793">
    <property type="entry name" value="YbdK"/>
</dbReference>
<dbReference type="Proteomes" id="UP000240212">
    <property type="component" value="Unassembled WGS sequence"/>
</dbReference>
<dbReference type="InterPro" id="IPR006336">
    <property type="entry name" value="GCS2"/>
</dbReference>
<keyword evidence="6" id="KW-1185">Reference proteome</keyword>
<protein>
    <recommendedName>
        <fullName evidence="4">Putative glutamate--cysteine ligase 2</fullName>
        <ecNumber evidence="4">6.3.2.2</ecNumber>
    </recommendedName>
    <alternativeName>
        <fullName evidence="4">Gamma-glutamylcysteine synthetase 2</fullName>
        <shortName evidence="4">GCS 2</shortName>
        <shortName evidence="4">Gamma-GCS 2</shortName>
    </alternativeName>
</protein>
<dbReference type="Gene3D" id="3.30.590.20">
    <property type="match status" value="1"/>
</dbReference>
<comment type="subunit">
    <text evidence="4">Homodimer.</text>
</comment>
<dbReference type="GO" id="GO:0042398">
    <property type="term" value="P:modified amino acid biosynthetic process"/>
    <property type="evidence" value="ECO:0007669"/>
    <property type="project" value="InterPro"/>
</dbReference>
<dbReference type="InterPro" id="IPR014746">
    <property type="entry name" value="Gln_synth/guanido_kin_cat_dom"/>
</dbReference>
<keyword evidence="3 4" id="KW-0067">ATP-binding</keyword>
<gene>
    <name evidence="5" type="ORF">C7G83_01190</name>
</gene>
<dbReference type="InterPro" id="IPR050141">
    <property type="entry name" value="GCL_type2/YbdK_subfam"/>
</dbReference>
<dbReference type="RefSeq" id="WP_106875932.1">
    <property type="nucleotide sequence ID" value="NZ_PYEP01000001.1"/>
</dbReference>
<comment type="similarity">
    <text evidence="4">Belongs to the glutamate--cysteine ligase type 2 family. YbdK subfamily.</text>
</comment>
<evidence type="ECO:0000256" key="3">
    <source>
        <dbReference type="ARBA" id="ARBA00022840"/>
    </source>
</evidence>